<name>A0ABQ9Q356_9PEZI</name>
<dbReference type="PANTHER" id="PTHR10366:SF564">
    <property type="entry name" value="STEROL-4-ALPHA-CARBOXYLATE 3-DEHYDROGENASE, DECARBOXYLATING"/>
    <property type="match status" value="1"/>
</dbReference>
<evidence type="ECO:0000259" key="3">
    <source>
        <dbReference type="Pfam" id="PF01370"/>
    </source>
</evidence>
<comment type="caution">
    <text evidence="4">The sequence shown here is derived from an EMBL/GenBank/DDBJ whole genome shotgun (WGS) entry which is preliminary data.</text>
</comment>
<accession>A0ABQ9Q356</accession>
<sequence length="361" mass="39173">MAHVLLTGGSGFIALHIIKVLLEQGHSVITTVRSQAKADIISQSFSGYSPDKLGFVFVPDVGQLGAFDEAVRSDPPFDAVIHTASPVTYEVKNIQADLINPAINGTTNILQAIKAGAPTVKRVVITGSFVSMLDMSKGLRPGHTYDETDWSPITAEEALANPASGYAASKTFAEKTAWNFQSEESPSFTLSVILPPLVFGPALQRLNNLDSLSESNQFIRSFFNGSMNNEIPAAEYPVFADVRDIALAHVRAMEEPEAGNKRLFVANGHFSNRDIIGIIRKRSAKYRVSLPSEHLPGGGKCYENTGSVIMTTTDNSIELPEDVFSINTQRSVNILGMEYRTLEDCIADTVESFAAVESRDT</sequence>
<protein>
    <submittedName>
        <fullName evidence="4">Dihydroflavonol-4-reductase</fullName>
    </submittedName>
</protein>
<dbReference type="InterPro" id="IPR036291">
    <property type="entry name" value="NAD(P)-bd_dom_sf"/>
</dbReference>
<gene>
    <name evidence="4" type="ORF">CLIM01_04421</name>
</gene>
<feature type="domain" description="NAD-dependent epimerase/dehydratase" evidence="3">
    <location>
        <begin position="4"/>
        <end position="261"/>
    </location>
</feature>
<keyword evidence="5" id="KW-1185">Reference proteome</keyword>
<dbReference type="Proteomes" id="UP001169217">
    <property type="component" value="Unassembled WGS sequence"/>
</dbReference>
<dbReference type="PANTHER" id="PTHR10366">
    <property type="entry name" value="NAD DEPENDENT EPIMERASE/DEHYDRATASE"/>
    <property type="match status" value="1"/>
</dbReference>
<dbReference type="Pfam" id="PF01370">
    <property type="entry name" value="Epimerase"/>
    <property type="match status" value="1"/>
</dbReference>
<keyword evidence="1" id="KW-0560">Oxidoreductase</keyword>
<organism evidence="4 5">
    <name type="scientific">Colletotrichum limetticola</name>
    <dbReference type="NCBI Taxonomy" id="1209924"/>
    <lineage>
        <taxon>Eukaryota</taxon>
        <taxon>Fungi</taxon>
        <taxon>Dikarya</taxon>
        <taxon>Ascomycota</taxon>
        <taxon>Pezizomycotina</taxon>
        <taxon>Sordariomycetes</taxon>
        <taxon>Hypocreomycetidae</taxon>
        <taxon>Glomerellales</taxon>
        <taxon>Glomerellaceae</taxon>
        <taxon>Colletotrichum</taxon>
        <taxon>Colletotrichum acutatum species complex</taxon>
    </lineage>
</organism>
<dbReference type="Gene3D" id="3.40.50.720">
    <property type="entry name" value="NAD(P)-binding Rossmann-like Domain"/>
    <property type="match status" value="1"/>
</dbReference>
<dbReference type="SUPFAM" id="SSF51735">
    <property type="entry name" value="NAD(P)-binding Rossmann-fold domains"/>
    <property type="match status" value="1"/>
</dbReference>
<dbReference type="InterPro" id="IPR050425">
    <property type="entry name" value="NAD(P)_dehydrat-like"/>
</dbReference>
<proteinExistence type="inferred from homology"/>
<evidence type="ECO:0000256" key="1">
    <source>
        <dbReference type="ARBA" id="ARBA00023002"/>
    </source>
</evidence>
<evidence type="ECO:0000313" key="5">
    <source>
        <dbReference type="Proteomes" id="UP001169217"/>
    </source>
</evidence>
<evidence type="ECO:0000313" key="4">
    <source>
        <dbReference type="EMBL" id="KAK0378245.1"/>
    </source>
</evidence>
<comment type="similarity">
    <text evidence="2">Belongs to the NAD(P)-dependent epimerase/dehydratase family. Dihydroflavonol-4-reductase subfamily.</text>
</comment>
<reference evidence="4" key="1">
    <citation type="submission" date="2023-04" db="EMBL/GenBank/DDBJ databases">
        <title>Colletotrichum limetticola genome sequence.</title>
        <authorList>
            <person name="Baroncelli R."/>
        </authorList>
    </citation>
    <scope>NUCLEOTIDE SEQUENCE</scope>
    <source>
        <strain evidence="4">KLA-Anderson</strain>
    </source>
</reference>
<dbReference type="EMBL" id="JARUPT010000102">
    <property type="protein sequence ID" value="KAK0378245.1"/>
    <property type="molecule type" value="Genomic_DNA"/>
</dbReference>
<evidence type="ECO:0000256" key="2">
    <source>
        <dbReference type="ARBA" id="ARBA00023445"/>
    </source>
</evidence>
<dbReference type="CDD" id="cd05227">
    <property type="entry name" value="AR_SDR_e"/>
    <property type="match status" value="1"/>
</dbReference>
<dbReference type="InterPro" id="IPR001509">
    <property type="entry name" value="Epimerase_deHydtase"/>
</dbReference>